<dbReference type="InterPro" id="IPR000073">
    <property type="entry name" value="AB_hydrolase_1"/>
</dbReference>
<gene>
    <name evidence="5" type="ORF">ABLG96_07875</name>
</gene>
<evidence type="ECO:0000256" key="2">
    <source>
        <dbReference type="SAM" id="Phobius"/>
    </source>
</evidence>
<feature type="transmembrane region" description="Helical" evidence="2">
    <location>
        <begin position="397"/>
        <end position="415"/>
    </location>
</feature>
<dbReference type="SUPFAM" id="SSF53474">
    <property type="entry name" value="alpha/beta-Hydrolases"/>
    <property type="match status" value="1"/>
</dbReference>
<evidence type="ECO:0000256" key="3">
    <source>
        <dbReference type="SAM" id="SignalP"/>
    </source>
</evidence>
<organism evidence="5">
    <name type="scientific">Nakamurella sp. A5-74</name>
    <dbReference type="NCBI Taxonomy" id="3158264"/>
    <lineage>
        <taxon>Bacteria</taxon>
        <taxon>Bacillati</taxon>
        <taxon>Actinomycetota</taxon>
        <taxon>Actinomycetes</taxon>
        <taxon>Nakamurellales</taxon>
        <taxon>Nakamurellaceae</taxon>
        <taxon>Nakamurella</taxon>
    </lineage>
</organism>
<feature type="chain" id="PRO_5043459529" evidence="3">
    <location>
        <begin position="34"/>
        <end position="421"/>
    </location>
</feature>
<keyword evidence="2" id="KW-1133">Transmembrane helix</keyword>
<evidence type="ECO:0000313" key="5">
    <source>
        <dbReference type="EMBL" id="XCG65202.1"/>
    </source>
</evidence>
<protein>
    <submittedName>
        <fullName evidence="5">Alpha/beta hydrolase</fullName>
    </submittedName>
</protein>
<dbReference type="EMBL" id="CP159218">
    <property type="protein sequence ID" value="XCG65202.1"/>
    <property type="molecule type" value="Genomic_DNA"/>
</dbReference>
<proteinExistence type="predicted"/>
<keyword evidence="1 5" id="KW-0378">Hydrolase</keyword>
<keyword evidence="2" id="KW-0812">Transmembrane</keyword>
<name>A0AAU8DSL3_9ACTN</name>
<dbReference type="InterPro" id="IPR029058">
    <property type="entry name" value="AB_hydrolase_fold"/>
</dbReference>
<dbReference type="Gene3D" id="3.40.50.1820">
    <property type="entry name" value="alpha/beta hydrolase"/>
    <property type="match status" value="1"/>
</dbReference>
<dbReference type="PANTHER" id="PTHR43798">
    <property type="entry name" value="MONOACYLGLYCEROL LIPASE"/>
    <property type="match status" value="1"/>
</dbReference>
<dbReference type="RefSeq" id="WP_353650812.1">
    <property type="nucleotide sequence ID" value="NZ_CP159218.1"/>
</dbReference>
<sequence>MITRPSIRRLARSALVAAAVPLTILATSVSASASPGDTVSSNDTVRQFGVSFTVQNVNRSAIECAADGKTYTVRGHITAPVQSFTDPQAVTVLLHGLSYGEFFGNFDAVPGYNFAESQAMSGHTTVTIDRLGYGSSGKPAGKDICFGSRADIAHQIVQQLRAGSYTVDGIQSPKFRQVVLAGHSVGGLIAQAEAYSFGDIDGLMVLSYSDTDVSPAAKGALAVATQECQAGGQKQDGTTGPEGYVYFGAQTPEKFIEAHFYVNNADPSVVDATAGLRSRDPCGDVLSYKTAAATNLKNLSKISVPTLVLIGGADAIYPVTADKQAGLLTGSTDVTAVTIPLTGHAVALHRTADLFSSDVAGWLAKHDFGGWAMPVGAPNTGGGSTAAQGPAGDTGRAVLLTTGMLSILAAAAVLFRRRAHR</sequence>
<accession>A0AAU8DSL3</accession>
<dbReference type="AlphaFoldDB" id="A0AAU8DSL3"/>
<feature type="signal peptide" evidence="3">
    <location>
        <begin position="1"/>
        <end position="33"/>
    </location>
</feature>
<feature type="domain" description="AB hydrolase-1" evidence="4">
    <location>
        <begin position="92"/>
        <end position="350"/>
    </location>
</feature>
<dbReference type="InterPro" id="IPR050266">
    <property type="entry name" value="AB_hydrolase_sf"/>
</dbReference>
<dbReference type="GO" id="GO:0016787">
    <property type="term" value="F:hydrolase activity"/>
    <property type="evidence" value="ECO:0007669"/>
    <property type="project" value="UniProtKB-KW"/>
</dbReference>
<keyword evidence="3" id="KW-0732">Signal</keyword>
<dbReference type="GO" id="GO:0016020">
    <property type="term" value="C:membrane"/>
    <property type="evidence" value="ECO:0007669"/>
    <property type="project" value="TreeGrafter"/>
</dbReference>
<evidence type="ECO:0000259" key="4">
    <source>
        <dbReference type="Pfam" id="PF12697"/>
    </source>
</evidence>
<evidence type="ECO:0000256" key="1">
    <source>
        <dbReference type="ARBA" id="ARBA00022801"/>
    </source>
</evidence>
<keyword evidence="2" id="KW-0472">Membrane</keyword>
<dbReference type="PANTHER" id="PTHR43798:SF31">
    <property type="entry name" value="AB HYDROLASE SUPERFAMILY PROTEIN YCLE"/>
    <property type="match status" value="1"/>
</dbReference>
<dbReference type="Pfam" id="PF12697">
    <property type="entry name" value="Abhydrolase_6"/>
    <property type="match status" value="1"/>
</dbReference>
<reference evidence="5" key="1">
    <citation type="submission" date="2024-05" db="EMBL/GenBank/DDBJ databases">
        <authorList>
            <person name="Cai S.Y."/>
            <person name="Jin L.M."/>
            <person name="Li H.R."/>
        </authorList>
    </citation>
    <scope>NUCLEOTIDE SEQUENCE</scope>
    <source>
        <strain evidence="5">A5-74</strain>
    </source>
</reference>